<evidence type="ECO:0000256" key="1">
    <source>
        <dbReference type="SAM" id="Coils"/>
    </source>
</evidence>
<comment type="caution">
    <text evidence="3">The sequence shown here is derived from an EMBL/GenBank/DDBJ whole genome shotgun (WGS) entry which is preliminary data.</text>
</comment>
<feature type="coiled-coil region" evidence="1">
    <location>
        <begin position="77"/>
        <end position="104"/>
    </location>
</feature>
<dbReference type="RefSeq" id="WP_259640712.1">
    <property type="nucleotide sequence ID" value="NZ_RBTP01000048.1"/>
</dbReference>
<evidence type="ECO:0000313" key="3">
    <source>
        <dbReference type="EMBL" id="RMT80101.1"/>
    </source>
</evidence>
<sequence>MINLNLQVANTAQPPTLNAGAKKAVDDGLEMASTNTTATPVEGIKVSLSSLSLEKSAEDRSTRSNKDIEESGLPDQAQKILKMIREIQQKIEDKQQELEALMADTSLSAEVKQARVGVLQSELGTLTASLMTANNSLAKLSRNGTLSDAQAKQASALTMKK</sequence>
<protein>
    <recommendedName>
        <fullName evidence="5">Chemotaxis protein</fullName>
    </recommendedName>
</protein>
<reference evidence="3 4" key="1">
    <citation type="submission" date="2018-08" db="EMBL/GenBank/DDBJ databases">
        <title>Recombination of ecologically and evolutionarily significant loci maintains genetic cohesion in the Pseudomonas syringae species complex.</title>
        <authorList>
            <person name="Dillon M."/>
            <person name="Thakur S."/>
            <person name="Almeida R.N.D."/>
            <person name="Weir B.S."/>
            <person name="Guttman D.S."/>
        </authorList>
    </citation>
    <scope>NUCLEOTIDE SEQUENCE [LARGE SCALE GENOMIC DNA]</scope>
    <source>
        <strain evidence="3 4">ICMP 19473</strain>
    </source>
</reference>
<dbReference type="Proteomes" id="UP000273854">
    <property type="component" value="Unassembled WGS sequence"/>
</dbReference>
<dbReference type="EMBL" id="RBTP01000048">
    <property type="protein sequence ID" value="RMT80101.1"/>
    <property type="molecule type" value="Genomic_DNA"/>
</dbReference>
<gene>
    <name evidence="3" type="ORF">ALP40_00953</name>
</gene>
<feature type="compositionally biased region" description="Basic and acidic residues" evidence="2">
    <location>
        <begin position="55"/>
        <end position="69"/>
    </location>
</feature>
<organism evidence="3 4">
    <name type="scientific">Pseudomonas viridiflava</name>
    <name type="common">Phytomonas viridiflava</name>
    <dbReference type="NCBI Taxonomy" id="33069"/>
    <lineage>
        <taxon>Bacteria</taxon>
        <taxon>Pseudomonadati</taxon>
        <taxon>Pseudomonadota</taxon>
        <taxon>Gammaproteobacteria</taxon>
        <taxon>Pseudomonadales</taxon>
        <taxon>Pseudomonadaceae</taxon>
        <taxon>Pseudomonas</taxon>
    </lineage>
</organism>
<keyword evidence="1" id="KW-0175">Coiled coil</keyword>
<dbReference type="AlphaFoldDB" id="A0A3M5P687"/>
<accession>A0A3M5P687</accession>
<feature type="region of interest" description="Disordered" evidence="2">
    <location>
        <begin position="52"/>
        <end position="75"/>
    </location>
</feature>
<proteinExistence type="predicted"/>
<evidence type="ECO:0000256" key="2">
    <source>
        <dbReference type="SAM" id="MobiDB-lite"/>
    </source>
</evidence>
<name>A0A3M5P687_PSEVI</name>
<evidence type="ECO:0008006" key="5">
    <source>
        <dbReference type="Google" id="ProtNLM"/>
    </source>
</evidence>
<evidence type="ECO:0000313" key="4">
    <source>
        <dbReference type="Proteomes" id="UP000273854"/>
    </source>
</evidence>